<dbReference type="Proteomes" id="UP000189462">
    <property type="component" value="Unassembled WGS sequence"/>
</dbReference>
<dbReference type="InterPro" id="IPR041544">
    <property type="entry name" value="MotY_N"/>
</dbReference>
<dbReference type="PANTHER" id="PTHR30329">
    <property type="entry name" value="STATOR ELEMENT OF FLAGELLAR MOTOR COMPLEX"/>
    <property type="match status" value="1"/>
</dbReference>
<dbReference type="InterPro" id="IPR006664">
    <property type="entry name" value="OMP_bac"/>
</dbReference>
<dbReference type="OrthoDB" id="5793320at2"/>
<dbReference type="PROSITE" id="PS51123">
    <property type="entry name" value="OMPA_2"/>
    <property type="match status" value="1"/>
</dbReference>
<feature type="domain" description="OmpA-like" evidence="6">
    <location>
        <begin position="164"/>
        <end position="280"/>
    </location>
</feature>
<dbReference type="SUPFAM" id="SSF103088">
    <property type="entry name" value="OmpA-like"/>
    <property type="match status" value="1"/>
</dbReference>
<evidence type="ECO:0000256" key="5">
    <source>
        <dbReference type="SAM" id="SignalP"/>
    </source>
</evidence>
<dbReference type="CDD" id="cd07185">
    <property type="entry name" value="OmpA_C-like"/>
    <property type="match status" value="1"/>
</dbReference>
<dbReference type="RefSeq" id="WP_077280032.1">
    <property type="nucleotide sequence ID" value="NZ_MVBK01000105.1"/>
</dbReference>
<dbReference type="PANTHER" id="PTHR30329:SF21">
    <property type="entry name" value="LIPOPROTEIN YIAD-RELATED"/>
    <property type="match status" value="1"/>
</dbReference>
<evidence type="ECO:0000256" key="1">
    <source>
        <dbReference type="ARBA" id="ARBA00004442"/>
    </source>
</evidence>
<evidence type="ECO:0000313" key="7">
    <source>
        <dbReference type="EMBL" id="OOG22316.1"/>
    </source>
</evidence>
<sequence length="280" mass="31062">MVRILALALMLLAAPALASVEFGARLEQARWTLSAAPDACEMVHEIPRYGIARFHARTGSELGFSLDTDLSGASGRPARLVLVPPGWRHDLLPRPLMEVASEAKSLSLERAAALDLYHALEAGYQLSVEHSAPGQGAFQVVAAVSPVRFREVMADFQQCRDGMVQLDFRPVADWRVHFDTNQSRLDARAHETLRQVIASWRERRDLRVIVGGHADVRGGDAINDPLSRRRAEAVRTYLEVYGIPRNRIEVRSFGSSWPADPGDGESAWARNRRATVWLAP</sequence>
<gene>
    <name evidence="7" type="ORF">B1C78_15345</name>
</gene>
<comment type="subcellular location">
    <subcellularLocation>
        <location evidence="1">Cell outer membrane</location>
    </subcellularLocation>
</comment>
<dbReference type="GO" id="GO:0009279">
    <property type="term" value="C:cell outer membrane"/>
    <property type="evidence" value="ECO:0007669"/>
    <property type="project" value="UniProtKB-SubCell"/>
</dbReference>
<keyword evidence="8" id="KW-1185">Reference proteome</keyword>
<keyword evidence="7" id="KW-0966">Cell projection</keyword>
<keyword evidence="7" id="KW-0282">Flagellum</keyword>
<dbReference type="EMBL" id="MVBK01000105">
    <property type="protein sequence ID" value="OOG22316.1"/>
    <property type="molecule type" value="Genomic_DNA"/>
</dbReference>
<evidence type="ECO:0000259" key="6">
    <source>
        <dbReference type="PROSITE" id="PS51123"/>
    </source>
</evidence>
<protein>
    <submittedName>
        <fullName evidence="7">Sodium-type flagellar protein MotY</fullName>
    </submittedName>
</protein>
<name>A0A1V3NC17_9GAMM</name>
<dbReference type="InterPro" id="IPR050330">
    <property type="entry name" value="Bact_OuterMem_StrucFunc"/>
</dbReference>
<keyword evidence="2 4" id="KW-0472">Membrane</keyword>
<evidence type="ECO:0000256" key="3">
    <source>
        <dbReference type="ARBA" id="ARBA00023237"/>
    </source>
</evidence>
<dbReference type="InterPro" id="IPR006665">
    <property type="entry name" value="OmpA-like"/>
</dbReference>
<evidence type="ECO:0000256" key="2">
    <source>
        <dbReference type="ARBA" id="ARBA00023136"/>
    </source>
</evidence>
<dbReference type="Gene3D" id="2.60.40.2540">
    <property type="match status" value="1"/>
</dbReference>
<keyword evidence="5" id="KW-0732">Signal</keyword>
<proteinExistence type="predicted"/>
<evidence type="ECO:0000256" key="4">
    <source>
        <dbReference type="PROSITE-ProRule" id="PRU00473"/>
    </source>
</evidence>
<dbReference type="Gene3D" id="3.30.1330.60">
    <property type="entry name" value="OmpA-like domain"/>
    <property type="match status" value="1"/>
</dbReference>
<feature type="signal peptide" evidence="5">
    <location>
        <begin position="1"/>
        <end position="18"/>
    </location>
</feature>
<dbReference type="PRINTS" id="PR01023">
    <property type="entry name" value="NAFLGMOTY"/>
</dbReference>
<dbReference type="STRING" id="108003.B1C78_15345"/>
<evidence type="ECO:0000313" key="8">
    <source>
        <dbReference type="Proteomes" id="UP000189462"/>
    </source>
</evidence>
<dbReference type="AlphaFoldDB" id="A0A1V3NC17"/>
<dbReference type="InterPro" id="IPR036737">
    <property type="entry name" value="OmpA-like_sf"/>
</dbReference>
<reference evidence="7 8" key="1">
    <citation type="submission" date="2017-02" db="EMBL/GenBank/DDBJ databases">
        <title>Genomic diversity within the haloalkaliphilic genus Thioalkalivibrio.</title>
        <authorList>
            <person name="Ahn A.-C."/>
            <person name="Meier-Kolthoff J."/>
            <person name="Overmars L."/>
            <person name="Richter M."/>
            <person name="Woyke T."/>
            <person name="Sorokin D.Y."/>
            <person name="Muyzer G."/>
        </authorList>
    </citation>
    <scope>NUCLEOTIDE SEQUENCE [LARGE SCALE GENOMIC DNA]</scope>
    <source>
        <strain evidence="7 8">ALJD</strain>
    </source>
</reference>
<comment type="caution">
    <text evidence="7">The sequence shown here is derived from an EMBL/GenBank/DDBJ whole genome shotgun (WGS) entry which is preliminary data.</text>
</comment>
<feature type="chain" id="PRO_5013342066" evidence="5">
    <location>
        <begin position="19"/>
        <end position="280"/>
    </location>
</feature>
<keyword evidence="7" id="KW-0969">Cilium</keyword>
<dbReference type="Pfam" id="PF18393">
    <property type="entry name" value="MotY_N"/>
    <property type="match status" value="1"/>
</dbReference>
<accession>A0A1V3NC17</accession>
<organism evidence="7 8">
    <name type="scientific">Thioalkalivibrio denitrificans</name>
    <dbReference type="NCBI Taxonomy" id="108003"/>
    <lineage>
        <taxon>Bacteria</taxon>
        <taxon>Pseudomonadati</taxon>
        <taxon>Pseudomonadota</taxon>
        <taxon>Gammaproteobacteria</taxon>
        <taxon>Chromatiales</taxon>
        <taxon>Ectothiorhodospiraceae</taxon>
        <taxon>Thioalkalivibrio</taxon>
    </lineage>
</organism>
<keyword evidence="3" id="KW-0998">Cell outer membrane</keyword>
<dbReference type="PRINTS" id="PR01021">
    <property type="entry name" value="OMPADOMAIN"/>
</dbReference>
<dbReference type="Pfam" id="PF00691">
    <property type="entry name" value="OmpA"/>
    <property type="match status" value="1"/>
</dbReference>